<dbReference type="PANTHER" id="PTHR43687:SF4">
    <property type="entry name" value="BLR5484 PROTEIN"/>
    <property type="match status" value="1"/>
</dbReference>
<dbReference type="Pfam" id="PF13187">
    <property type="entry name" value="Fer4_9"/>
    <property type="match status" value="1"/>
</dbReference>
<dbReference type="AlphaFoldDB" id="A1SBR2"/>
<evidence type="ECO:0000256" key="2">
    <source>
        <dbReference type="ARBA" id="ARBA00022723"/>
    </source>
</evidence>
<dbReference type="SUPFAM" id="SSF54862">
    <property type="entry name" value="4Fe-4S ferredoxins"/>
    <property type="match status" value="1"/>
</dbReference>
<keyword evidence="2" id="KW-0479">Metal-binding</keyword>
<feature type="domain" description="4Fe-4S ferredoxin-type" evidence="5">
    <location>
        <begin position="441"/>
        <end position="470"/>
    </location>
</feature>
<keyword evidence="7" id="KW-1185">Reference proteome</keyword>
<evidence type="ECO:0000313" key="7">
    <source>
        <dbReference type="Proteomes" id="UP000009175"/>
    </source>
</evidence>
<dbReference type="InterPro" id="IPR017896">
    <property type="entry name" value="4Fe4S_Fe-S-bd"/>
</dbReference>
<feature type="domain" description="4Fe-4S ferredoxin-type" evidence="5">
    <location>
        <begin position="472"/>
        <end position="501"/>
    </location>
</feature>
<dbReference type="GO" id="GO:0051539">
    <property type="term" value="F:4 iron, 4 sulfur cluster binding"/>
    <property type="evidence" value="ECO:0007669"/>
    <property type="project" value="UniProtKB-KW"/>
</dbReference>
<accession>A1SBR2</accession>
<dbReference type="Proteomes" id="UP000009175">
    <property type="component" value="Chromosome"/>
</dbReference>
<evidence type="ECO:0000256" key="3">
    <source>
        <dbReference type="ARBA" id="ARBA00023004"/>
    </source>
</evidence>
<dbReference type="PANTHER" id="PTHR43687">
    <property type="entry name" value="ADENYLYLSULFATE REDUCTASE, BETA SUBUNIT"/>
    <property type="match status" value="1"/>
</dbReference>
<evidence type="ECO:0000313" key="6">
    <source>
        <dbReference type="EMBL" id="ABM01819.1"/>
    </source>
</evidence>
<dbReference type="Pfam" id="PF12838">
    <property type="entry name" value="Fer4_7"/>
    <property type="match status" value="1"/>
</dbReference>
<dbReference type="KEGG" id="saz:Sama_3616"/>
<gene>
    <name evidence="6" type="ordered locus">Sama_3616</name>
</gene>
<dbReference type="Gene3D" id="3.30.70.20">
    <property type="match status" value="2"/>
</dbReference>
<keyword evidence="3" id="KW-0408">Iron</keyword>
<evidence type="ECO:0000256" key="1">
    <source>
        <dbReference type="ARBA" id="ARBA00022485"/>
    </source>
</evidence>
<feature type="domain" description="4Fe-4S ferredoxin-type" evidence="5">
    <location>
        <begin position="239"/>
        <end position="268"/>
    </location>
</feature>
<dbReference type="EMBL" id="CP000507">
    <property type="protein sequence ID" value="ABM01819.1"/>
    <property type="molecule type" value="Genomic_DNA"/>
</dbReference>
<dbReference type="PROSITE" id="PS51379">
    <property type="entry name" value="4FE4S_FER_2"/>
    <property type="match status" value="3"/>
</dbReference>
<dbReference type="HOGENOM" id="CLU_022482_1_0_6"/>
<organism evidence="6 7">
    <name type="scientific">Shewanella amazonensis (strain ATCC BAA-1098 / SB2B)</name>
    <dbReference type="NCBI Taxonomy" id="326297"/>
    <lineage>
        <taxon>Bacteria</taxon>
        <taxon>Pseudomonadati</taxon>
        <taxon>Pseudomonadota</taxon>
        <taxon>Gammaproteobacteria</taxon>
        <taxon>Alteromonadales</taxon>
        <taxon>Shewanellaceae</taxon>
        <taxon>Shewanella</taxon>
    </lineage>
</organism>
<name>A1SBR2_SHEAM</name>
<dbReference type="PROSITE" id="PS00198">
    <property type="entry name" value="4FE4S_FER_1"/>
    <property type="match status" value="2"/>
</dbReference>
<evidence type="ECO:0000259" key="5">
    <source>
        <dbReference type="PROSITE" id="PS51379"/>
    </source>
</evidence>
<dbReference type="InterPro" id="IPR050572">
    <property type="entry name" value="Fe-S_Ferredoxin"/>
</dbReference>
<dbReference type="STRING" id="326297.Sama_3616"/>
<dbReference type="InterPro" id="IPR017900">
    <property type="entry name" value="4Fe4S_Fe_S_CS"/>
</dbReference>
<dbReference type="eggNOG" id="COG1145">
    <property type="taxonomic scope" value="Bacteria"/>
</dbReference>
<evidence type="ECO:0000256" key="4">
    <source>
        <dbReference type="ARBA" id="ARBA00023014"/>
    </source>
</evidence>
<sequence length="580" mass="63219">MRKINRKTPTLTYRNSQRTVQERNVSMIETTRRARHADIRSQVLAQTRILGNLIPPTVSYSTEGHVLILGAEDLARLAAGKLSAMASLVILATDDISSQDEAHLERVMNAAPDVESYYNKLVSIKGFLGQFQATVEQNGTQAQLSTVAIRRPHFDIVLDLSIEPAIQLELLPPGYFHVGQDEAKLADAVAQIPDLVGQFDKPRYVKVNADLCAHNRNGLNGCNRCLNFCPADAIQSVEKKIEIDPYLCHGAGSCTNACPTGAISYDLPNPQALHSFLNKLVSRFRDEALEAPVILFHDQNQGAALINDTLPGEVLPVALEEITVASMDHWLAALAWGAREVLVLNTQATAPTLTTMLKGEIALACRILAEMGQPERVRLIDEAELAALTPALDISLDWPVTVPAAFGGGSKRDTLYAAIDHLNSQAADINSILPMGNIPFGKVTVATDNCTLCMSCVAICPTAALKDGGDEPKLLFTEQNCVQCGLCEAACPEKVISLVPQVNFDAPSRQAARVLKEEKPFECVRCGAPFATQSMVHRMLDMVGMHSAFSANIERLKMCGDCRVKDMFEDILQDPEKQLR</sequence>
<reference evidence="6 7" key="1">
    <citation type="submission" date="2006-12" db="EMBL/GenBank/DDBJ databases">
        <title>Complete sequence of Shewanella amazonensis SB2B.</title>
        <authorList>
            <consortium name="US DOE Joint Genome Institute"/>
            <person name="Copeland A."/>
            <person name="Lucas S."/>
            <person name="Lapidus A."/>
            <person name="Barry K."/>
            <person name="Detter J.C."/>
            <person name="Glavina del Rio T."/>
            <person name="Hammon N."/>
            <person name="Israni S."/>
            <person name="Dalin E."/>
            <person name="Tice H."/>
            <person name="Pitluck S."/>
            <person name="Munk A.C."/>
            <person name="Brettin T."/>
            <person name="Bruce D."/>
            <person name="Han C."/>
            <person name="Tapia R."/>
            <person name="Gilna P."/>
            <person name="Schmutz J."/>
            <person name="Larimer F."/>
            <person name="Land M."/>
            <person name="Hauser L."/>
            <person name="Kyrpides N."/>
            <person name="Mikhailova N."/>
            <person name="Fredrickson J."/>
            <person name="Richardson P."/>
        </authorList>
    </citation>
    <scope>NUCLEOTIDE SEQUENCE [LARGE SCALE GENOMIC DNA]</scope>
    <source>
        <strain evidence="7">ATCC BAA-1098 / SB2B</strain>
    </source>
</reference>
<dbReference type="GO" id="GO:0046872">
    <property type="term" value="F:metal ion binding"/>
    <property type="evidence" value="ECO:0007669"/>
    <property type="project" value="UniProtKB-KW"/>
</dbReference>
<protein>
    <submittedName>
        <fullName evidence="6">Iron-sulfur cluster-binding protein</fullName>
    </submittedName>
</protein>
<keyword evidence="4" id="KW-0411">Iron-sulfur</keyword>
<proteinExistence type="predicted"/>
<keyword evidence="1" id="KW-0004">4Fe-4S</keyword>